<sequence length="840" mass="98249">MKNQKRKIILIHFKFHFKKQINESQQLRSSNESQQVRSSNESQQERSSNESQQLRSSNESQQVRSSNESQQLRSSKESQQERSSPRPKFSVEQMEDSQSNESQQERSSKESQQLRSSKERQQERSSNITEFSEEQMEDDWGNERHQERSNNERQQLRSSNESQQGRSSNIPEFSEEKIEELLEMRVFSYCRDRTFSERQIKDKNDLVKLFRQFPALMKINNPIEMLGSALCRKNTEGEKSIALGRVIGHTGRPYLLNTSEEEYVVQRLKILSLIGWAPTLDETIDIANEIIMSWFHIDPKMRRPLIVSKNWVRKFATRNKLKISKSTPIEYKRIMLSKSETYSVISPEIKKKSYRAKLPTKRHMSAICTISAWGELFKDSIFTPQNLLIRRANLAAIHLLQKHFVDCIVIPSHSSHLLQPLDVGIFKYFKAELRRQQRKKKKKKFFLLVDHCLNYATSTMPCVDAFEDAEFNFGEENSIIHITRSSSIEQFNKRMISDENNRKIEVEKRKNRSQNNTNESLLNQNQEILNVNSTEINSPRNKPVTLQPRMSVQGVNSNSQRHQLYGTESPIEPTIQTRTTNPREEELITPLSPGRTSITPSKNYIRSNPQNFFTPNRTQKHINRINEINRRISNGSKKSVQREKNRQLQTPNRNTDRSNRIENSQKRKNRPSELIDVEDSPTKISRNNSNSQFDHQKGRYSVTKNKLYHMNTITPTPVQRILYPSNRLSTHQKIIEHHQLTDLNQRNNIITDYFQPRNPDFNDLVLVQEQRFTKDTNKENCFFTERSKRSDRRGSLVGAGGAGRGRSYGRNREQGGGGDVIDRSYGTEKLIEKLWQREMP</sequence>
<organism evidence="3 4">
    <name type="scientific">Anaeramoeba flamelloides</name>
    <dbReference type="NCBI Taxonomy" id="1746091"/>
    <lineage>
        <taxon>Eukaryota</taxon>
        <taxon>Metamonada</taxon>
        <taxon>Anaeramoebidae</taxon>
        <taxon>Anaeramoeba</taxon>
    </lineage>
</organism>
<proteinExistence type="predicted"/>
<accession>A0ABQ8YH35</accession>
<feature type="compositionally biased region" description="Low complexity" evidence="1">
    <location>
        <begin position="28"/>
        <end position="42"/>
    </location>
</feature>
<feature type="compositionally biased region" description="Polar residues" evidence="1">
    <location>
        <begin position="156"/>
        <end position="171"/>
    </location>
</feature>
<dbReference type="Proteomes" id="UP001150062">
    <property type="component" value="Unassembled WGS sequence"/>
</dbReference>
<evidence type="ECO:0000313" key="3">
    <source>
        <dbReference type="EMBL" id="KAJ6243920.1"/>
    </source>
</evidence>
<evidence type="ECO:0000256" key="1">
    <source>
        <dbReference type="SAM" id="MobiDB-lite"/>
    </source>
</evidence>
<dbReference type="InterPro" id="IPR004875">
    <property type="entry name" value="DDE_SF_endonuclease_dom"/>
</dbReference>
<feature type="domain" description="DDE-1" evidence="2">
    <location>
        <begin position="404"/>
        <end position="441"/>
    </location>
</feature>
<feature type="compositionally biased region" description="Low complexity" evidence="1">
    <location>
        <begin position="49"/>
        <end position="73"/>
    </location>
</feature>
<name>A0ABQ8YH35_9EUKA</name>
<dbReference type="Pfam" id="PF03184">
    <property type="entry name" value="DDE_1"/>
    <property type="match status" value="1"/>
</dbReference>
<feature type="region of interest" description="Disordered" evidence="1">
    <location>
        <begin position="22"/>
        <end position="174"/>
    </location>
</feature>
<protein>
    <recommendedName>
        <fullName evidence="2">DDE-1 domain-containing protein</fullName>
    </recommendedName>
</protein>
<feature type="region of interest" description="Disordered" evidence="1">
    <location>
        <begin position="502"/>
        <end position="525"/>
    </location>
</feature>
<feature type="compositionally biased region" description="Acidic residues" evidence="1">
    <location>
        <begin position="131"/>
        <end position="140"/>
    </location>
</feature>
<keyword evidence="4" id="KW-1185">Reference proteome</keyword>
<feature type="region of interest" description="Disordered" evidence="1">
    <location>
        <begin position="792"/>
        <end position="824"/>
    </location>
</feature>
<comment type="caution">
    <text evidence="3">The sequence shown here is derived from an EMBL/GenBank/DDBJ whole genome shotgun (WGS) entry which is preliminary data.</text>
</comment>
<dbReference type="EMBL" id="JAOAOG010000167">
    <property type="protein sequence ID" value="KAJ6243920.1"/>
    <property type="molecule type" value="Genomic_DNA"/>
</dbReference>
<evidence type="ECO:0000259" key="2">
    <source>
        <dbReference type="Pfam" id="PF03184"/>
    </source>
</evidence>
<feature type="compositionally biased region" description="Basic and acidic residues" evidence="1">
    <location>
        <begin position="74"/>
        <end position="84"/>
    </location>
</feature>
<feature type="compositionally biased region" description="Polar residues" evidence="1">
    <location>
        <begin position="513"/>
        <end position="525"/>
    </location>
</feature>
<reference evidence="3" key="1">
    <citation type="submission" date="2022-08" db="EMBL/GenBank/DDBJ databases">
        <title>Novel sulfate-reducing endosymbionts in the free-living metamonad Anaeramoeba.</title>
        <authorList>
            <person name="Jerlstrom-Hultqvist J."/>
            <person name="Cepicka I."/>
            <person name="Gallot-Lavallee L."/>
            <person name="Salas-Leiva D."/>
            <person name="Curtis B.A."/>
            <person name="Zahonova K."/>
            <person name="Pipaliya S."/>
            <person name="Dacks J."/>
            <person name="Roger A.J."/>
        </authorList>
    </citation>
    <scope>NUCLEOTIDE SEQUENCE</scope>
    <source>
        <strain evidence="3">Schooner1</strain>
    </source>
</reference>
<evidence type="ECO:0000313" key="4">
    <source>
        <dbReference type="Proteomes" id="UP001150062"/>
    </source>
</evidence>
<feature type="compositionally biased region" description="Basic and acidic residues" evidence="1">
    <location>
        <begin position="141"/>
        <end position="155"/>
    </location>
</feature>
<feature type="region of interest" description="Disordered" evidence="1">
    <location>
        <begin position="588"/>
        <end position="701"/>
    </location>
</feature>
<feature type="compositionally biased region" description="Basic and acidic residues" evidence="1">
    <location>
        <begin position="654"/>
        <end position="673"/>
    </location>
</feature>
<feature type="compositionally biased region" description="Polar residues" evidence="1">
    <location>
        <begin position="594"/>
        <end position="617"/>
    </location>
</feature>
<feature type="compositionally biased region" description="Polar residues" evidence="1">
    <location>
        <begin position="682"/>
        <end position="693"/>
    </location>
</feature>
<feature type="compositionally biased region" description="Gly residues" evidence="1">
    <location>
        <begin position="797"/>
        <end position="806"/>
    </location>
</feature>
<gene>
    <name evidence="3" type="ORF">M0813_21710</name>
</gene>